<feature type="chain" id="PRO_5022804637" evidence="4">
    <location>
        <begin position="22"/>
        <end position="588"/>
    </location>
</feature>
<dbReference type="Pfam" id="PF00128">
    <property type="entry name" value="Alpha-amylase"/>
    <property type="match status" value="1"/>
</dbReference>
<gene>
    <name evidence="6" type="ORF">FTW19_25195</name>
</gene>
<comment type="similarity">
    <text evidence="1">Belongs to the glycosyl hydrolase 13 family.</text>
</comment>
<sequence length="588" mass="65969">MVFLRRMLAVAALASSLSLSAQMLSRPGWAGSGMSSDPWWQHAVIYEIYPRSFQDSNGDGIGDLKGITQRLDYLQSLGVDAIWLTPIYPSPQVDFGYDISDYTAIDPQYGTMEDFDNLVQEASRRNIRVLMDLVLNHTSDKHAWFVESASSKDNPKRDWYVWRDGKGAGTDGKPAPPNNWQSLFGHSAWQYDEKTGQFYYHCFYPQQPDLNWRNAQVKQAMFDAARFWLNRGVAGFRLDAIDTLLEDPTLADAKESSGTNAFGDPNVDKSQQMGLPEIHGILRELRSVINNAPGQRLLVGEIYTKSAAELASWYGAKNDELQLPMNTGVGFTNKLDVTAFREKLEAAQTQLHGNAPLLVFDNHDNPRSWDRYGDGQHNKEIARVLATILLTSRSASLLYYGQELGMVTATPERKEDVKDPIGILGWPKEKGRDGERTPMQWDGGAEAGFSKAAKTWLPIPTSSMAVNVEAEQKDDQSLLKWYEQLIALRRSRRAMREGQQILLNHDADNALVWVRKHQGVTATSPAVVVACNFSDKPVTLHLKSDITKLGLRGQFLRSLMRSDYGMGPMNLDGVKLEPYGVYIGEIHY</sequence>
<feature type="domain" description="Glycosyl hydrolase family 13 catalytic" evidence="5">
    <location>
        <begin position="47"/>
        <end position="436"/>
    </location>
</feature>
<evidence type="ECO:0000256" key="3">
    <source>
        <dbReference type="ARBA" id="ARBA00023295"/>
    </source>
</evidence>
<dbReference type="CDD" id="cd11333">
    <property type="entry name" value="AmyAc_SI_OligoGlu_DGase"/>
    <property type="match status" value="1"/>
</dbReference>
<feature type="signal peptide" evidence="4">
    <location>
        <begin position="1"/>
        <end position="21"/>
    </location>
</feature>
<proteinExistence type="inferred from homology"/>
<protein>
    <submittedName>
        <fullName evidence="6">Alpha-glucosidase</fullName>
    </submittedName>
</protein>
<reference evidence="6 7" key="1">
    <citation type="submission" date="2019-08" db="EMBL/GenBank/DDBJ databases">
        <title>Complete genome sequence of Terriglobus albidus strain ORNL.</title>
        <authorList>
            <person name="Podar M."/>
        </authorList>
    </citation>
    <scope>NUCLEOTIDE SEQUENCE [LARGE SCALE GENOMIC DNA]</scope>
    <source>
        <strain evidence="6 7">ORNL</strain>
    </source>
</reference>
<dbReference type="EMBL" id="CP042806">
    <property type="protein sequence ID" value="QEE31009.1"/>
    <property type="molecule type" value="Genomic_DNA"/>
</dbReference>
<keyword evidence="7" id="KW-1185">Reference proteome</keyword>
<dbReference type="SUPFAM" id="SSF51445">
    <property type="entry name" value="(Trans)glycosidases"/>
    <property type="match status" value="1"/>
</dbReference>
<dbReference type="PANTHER" id="PTHR10357:SF179">
    <property type="entry name" value="NEUTRAL AND BASIC AMINO ACID TRANSPORT PROTEIN RBAT"/>
    <property type="match status" value="1"/>
</dbReference>
<evidence type="ECO:0000313" key="6">
    <source>
        <dbReference type="EMBL" id="QEE31009.1"/>
    </source>
</evidence>
<dbReference type="Gene3D" id="3.90.400.10">
    <property type="entry name" value="Oligo-1,6-glucosidase, Domain 2"/>
    <property type="match status" value="1"/>
</dbReference>
<evidence type="ECO:0000256" key="2">
    <source>
        <dbReference type="ARBA" id="ARBA00022801"/>
    </source>
</evidence>
<evidence type="ECO:0000256" key="4">
    <source>
        <dbReference type="SAM" id="SignalP"/>
    </source>
</evidence>
<dbReference type="InterPro" id="IPR045857">
    <property type="entry name" value="O16G_dom_2"/>
</dbReference>
<dbReference type="Gene3D" id="3.20.20.80">
    <property type="entry name" value="Glycosidases"/>
    <property type="match status" value="1"/>
</dbReference>
<dbReference type="Proteomes" id="UP000321820">
    <property type="component" value="Chromosome"/>
</dbReference>
<evidence type="ECO:0000259" key="5">
    <source>
        <dbReference type="SMART" id="SM00642"/>
    </source>
</evidence>
<dbReference type="InterPro" id="IPR006047">
    <property type="entry name" value="GH13_cat_dom"/>
</dbReference>
<dbReference type="GO" id="GO:0009313">
    <property type="term" value="P:oligosaccharide catabolic process"/>
    <property type="evidence" value="ECO:0007669"/>
    <property type="project" value="TreeGrafter"/>
</dbReference>
<evidence type="ECO:0000256" key="1">
    <source>
        <dbReference type="ARBA" id="ARBA00008061"/>
    </source>
</evidence>
<dbReference type="KEGG" id="talb:FTW19_25195"/>
<dbReference type="FunFam" id="3.20.20.80:FF:000064">
    <property type="entry name" value="Oligo-1,6-glucosidase"/>
    <property type="match status" value="1"/>
</dbReference>
<dbReference type="RefSeq" id="WP_147650303.1">
    <property type="nucleotide sequence ID" value="NZ_CP042806.1"/>
</dbReference>
<dbReference type="SMART" id="SM00642">
    <property type="entry name" value="Aamy"/>
    <property type="match status" value="1"/>
</dbReference>
<evidence type="ECO:0000313" key="7">
    <source>
        <dbReference type="Proteomes" id="UP000321820"/>
    </source>
</evidence>
<keyword evidence="3" id="KW-0326">Glycosidase</keyword>
<accession>A0A5B9EGR5</accession>
<dbReference type="FunFam" id="3.90.400.10:FF:000004">
    <property type="entry name" value="Oligo-1,6-glucosidase"/>
    <property type="match status" value="1"/>
</dbReference>
<name>A0A5B9EGR5_9BACT</name>
<dbReference type="PANTHER" id="PTHR10357">
    <property type="entry name" value="ALPHA-AMYLASE FAMILY MEMBER"/>
    <property type="match status" value="1"/>
</dbReference>
<keyword evidence="4" id="KW-0732">Signal</keyword>
<dbReference type="AlphaFoldDB" id="A0A5B9EGR5"/>
<dbReference type="GO" id="GO:0004556">
    <property type="term" value="F:alpha-amylase activity"/>
    <property type="evidence" value="ECO:0007669"/>
    <property type="project" value="TreeGrafter"/>
</dbReference>
<dbReference type="OrthoDB" id="9805159at2"/>
<keyword evidence="2" id="KW-0378">Hydrolase</keyword>
<organism evidence="6 7">
    <name type="scientific">Terriglobus albidus</name>
    <dbReference type="NCBI Taxonomy" id="1592106"/>
    <lineage>
        <taxon>Bacteria</taxon>
        <taxon>Pseudomonadati</taxon>
        <taxon>Acidobacteriota</taxon>
        <taxon>Terriglobia</taxon>
        <taxon>Terriglobales</taxon>
        <taxon>Acidobacteriaceae</taxon>
        <taxon>Terriglobus</taxon>
    </lineage>
</organism>
<dbReference type="InterPro" id="IPR017853">
    <property type="entry name" value="GH"/>
</dbReference>